<evidence type="ECO:0000256" key="1">
    <source>
        <dbReference type="ARBA" id="ARBA00006226"/>
    </source>
</evidence>
<keyword evidence="2" id="KW-1277">Toxin-antitoxin system</keyword>
<dbReference type="PANTHER" id="PTHR33755">
    <property type="entry name" value="TOXIN PARE1-RELATED"/>
    <property type="match status" value="1"/>
</dbReference>
<dbReference type="InterPro" id="IPR051803">
    <property type="entry name" value="TA_system_RelE-like_toxin"/>
</dbReference>
<dbReference type="Pfam" id="PF05016">
    <property type="entry name" value="ParE_toxin"/>
    <property type="match status" value="1"/>
</dbReference>
<proteinExistence type="inferred from homology"/>
<dbReference type="OrthoDB" id="9798046at2"/>
<evidence type="ECO:0000313" key="4">
    <source>
        <dbReference type="Proteomes" id="UP000065641"/>
    </source>
</evidence>
<sequence>MAEVVWTDPALDQLEEIAEYIALDKPSAASNLVKTIFSTVERLEQFPESGHAPPELPDSIYRELYVRPCRIFYRKEDNVALILHVMREERQLRRFLLEPELDS</sequence>
<dbReference type="InterPro" id="IPR035093">
    <property type="entry name" value="RelE/ParE_toxin_dom_sf"/>
</dbReference>
<dbReference type="RefSeq" id="WP_058023079.1">
    <property type="nucleotide sequence ID" value="NZ_CP013189.1"/>
</dbReference>
<gene>
    <name evidence="3" type="ORF">PS2015_244</name>
</gene>
<dbReference type="InterPro" id="IPR007712">
    <property type="entry name" value="RelE/ParE_toxin"/>
</dbReference>
<dbReference type="EMBL" id="CP013189">
    <property type="protein sequence ID" value="ALO44936.1"/>
    <property type="molecule type" value="Genomic_DNA"/>
</dbReference>
<dbReference type="Gene3D" id="3.30.2310.20">
    <property type="entry name" value="RelE-like"/>
    <property type="match status" value="1"/>
</dbReference>
<protein>
    <submittedName>
        <fullName evidence="3">Plasmid stabilization system</fullName>
    </submittedName>
</protein>
<organism evidence="3 4">
    <name type="scientific">Pseudohongiella spirulinae</name>
    <dbReference type="NCBI Taxonomy" id="1249552"/>
    <lineage>
        <taxon>Bacteria</taxon>
        <taxon>Pseudomonadati</taxon>
        <taxon>Pseudomonadota</taxon>
        <taxon>Gammaproteobacteria</taxon>
        <taxon>Pseudomonadales</taxon>
        <taxon>Pseudohongiellaceae</taxon>
        <taxon>Pseudohongiella</taxon>
    </lineage>
</organism>
<dbReference type="KEGG" id="pspi:PS2015_244"/>
<evidence type="ECO:0000256" key="2">
    <source>
        <dbReference type="ARBA" id="ARBA00022649"/>
    </source>
</evidence>
<keyword evidence="4" id="KW-1185">Reference proteome</keyword>
<reference evidence="3" key="1">
    <citation type="submission" date="2015-11" db="EMBL/GenBank/DDBJ databases">
        <authorList>
            <person name="Zhang Y."/>
            <person name="Guo Z."/>
        </authorList>
    </citation>
    <scope>NUCLEOTIDE SEQUENCE [LARGE SCALE GENOMIC DNA]</scope>
    <source>
        <strain evidence="3">KCTC 32221</strain>
    </source>
</reference>
<comment type="similarity">
    <text evidence="1">Belongs to the RelE toxin family.</text>
</comment>
<dbReference type="AlphaFoldDB" id="A0A0S2K9L3"/>
<dbReference type="PANTHER" id="PTHR33755:SF5">
    <property type="entry name" value="TYPE II TOXIN-ANTITOXIN SYSTEM RELE_PARE FAMILY TOXIN"/>
    <property type="match status" value="1"/>
</dbReference>
<evidence type="ECO:0000313" key="3">
    <source>
        <dbReference type="EMBL" id="ALO44936.1"/>
    </source>
</evidence>
<accession>A0A0S2K9L3</accession>
<dbReference type="STRING" id="1249552.PS2015_244"/>
<name>A0A0S2K9L3_9GAMM</name>
<dbReference type="Proteomes" id="UP000065641">
    <property type="component" value="Chromosome"/>
</dbReference>